<reference evidence="1 2" key="1">
    <citation type="submission" date="2020-08" db="EMBL/GenBank/DDBJ databases">
        <title>Sequencing the genomes of 1000 actinobacteria strains.</title>
        <authorList>
            <person name="Klenk H.-P."/>
        </authorList>
    </citation>
    <scope>NUCLEOTIDE SEQUENCE [LARGE SCALE GENOMIC DNA]</scope>
    <source>
        <strain evidence="1 2">DSM 44786</strain>
    </source>
</reference>
<comment type="caution">
    <text evidence="1">The sequence shown here is derived from an EMBL/GenBank/DDBJ whole genome shotgun (WGS) entry which is preliminary data.</text>
</comment>
<evidence type="ECO:0000313" key="1">
    <source>
        <dbReference type="EMBL" id="MBB4950025.1"/>
    </source>
</evidence>
<proteinExistence type="predicted"/>
<name>A0A7W7WKI8_9ACTN</name>
<dbReference type="Proteomes" id="UP000573327">
    <property type="component" value="Unassembled WGS sequence"/>
</dbReference>
<protein>
    <submittedName>
        <fullName evidence="1">Antitoxin component YwqK of YwqJK toxin-antitoxin module</fullName>
    </submittedName>
</protein>
<keyword evidence="2" id="KW-1185">Reference proteome</keyword>
<gene>
    <name evidence="1" type="ORF">F4556_005560</name>
</gene>
<dbReference type="RefSeq" id="WP_184920815.1">
    <property type="nucleotide sequence ID" value="NZ_JACHJR010000001.1"/>
</dbReference>
<dbReference type="Gene3D" id="2.20.110.10">
    <property type="entry name" value="Histone H3 K4-specific methyltransferase SET7/9 N-terminal domain"/>
    <property type="match status" value="1"/>
</dbReference>
<dbReference type="AlphaFoldDB" id="A0A7W7WKI8"/>
<dbReference type="SUPFAM" id="SSF82185">
    <property type="entry name" value="Histone H3 K4-specific methyltransferase SET7/9 N-terminal domain"/>
    <property type="match status" value="1"/>
</dbReference>
<dbReference type="EMBL" id="JACHJR010000001">
    <property type="protein sequence ID" value="MBB4950025.1"/>
    <property type="molecule type" value="Genomic_DNA"/>
</dbReference>
<organism evidence="1 2">
    <name type="scientific">Kitasatospora gansuensis</name>
    <dbReference type="NCBI Taxonomy" id="258050"/>
    <lineage>
        <taxon>Bacteria</taxon>
        <taxon>Bacillati</taxon>
        <taxon>Actinomycetota</taxon>
        <taxon>Actinomycetes</taxon>
        <taxon>Kitasatosporales</taxon>
        <taxon>Streptomycetaceae</taxon>
        <taxon>Kitasatospora</taxon>
    </lineage>
</organism>
<accession>A0A7W7WKI8</accession>
<evidence type="ECO:0000313" key="2">
    <source>
        <dbReference type="Proteomes" id="UP000573327"/>
    </source>
</evidence>
<sequence>MRRVDVDDPMVGMDTGLRLTYDGEPFTGEVVEGALDDPLSLETYRDGWLNGPWRLWYLDGSPKAQGEFVQGGLVGEALAWHPNGRLESRRLFTDTSTEVAGYAWDQDGRETRSWQAEV</sequence>